<dbReference type="Proteomes" id="UP001163324">
    <property type="component" value="Chromosome 1"/>
</dbReference>
<evidence type="ECO:0000313" key="2">
    <source>
        <dbReference type="Proteomes" id="UP001163324"/>
    </source>
</evidence>
<name>A0ACC0VF70_9HYPO</name>
<sequence>MYSTEDPATATLPDDEEAHYTHNWSKDDISVTFFIDPEDYKIFARHTILGTDLGVINGNIKDTLRLGLRLEAVNGLLTYYPKHGCEIWVKVDVEATADGKKTEDNFKIVTV</sequence>
<keyword evidence="2" id="KW-1185">Reference proteome</keyword>
<protein>
    <submittedName>
        <fullName evidence="1">Uncharacterized protein</fullName>
    </submittedName>
</protein>
<accession>A0ACC0VF70</accession>
<reference evidence="1" key="1">
    <citation type="submission" date="2022-10" db="EMBL/GenBank/DDBJ databases">
        <title>Complete Genome of Trichothecium roseum strain YXFP-22015, a Plant Pathogen Isolated from Citrus.</title>
        <authorList>
            <person name="Wang Y."/>
            <person name="Zhu L."/>
        </authorList>
    </citation>
    <scope>NUCLEOTIDE SEQUENCE</scope>
    <source>
        <strain evidence="1">YXFP-22015</strain>
    </source>
</reference>
<proteinExistence type="predicted"/>
<gene>
    <name evidence="1" type="ORF">N3K66_001609</name>
</gene>
<organism evidence="1 2">
    <name type="scientific">Trichothecium roseum</name>
    <dbReference type="NCBI Taxonomy" id="47278"/>
    <lineage>
        <taxon>Eukaryota</taxon>
        <taxon>Fungi</taxon>
        <taxon>Dikarya</taxon>
        <taxon>Ascomycota</taxon>
        <taxon>Pezizomycotina</taxon>
        <taxon>Sordariomycetes</taxon>
        <taxon>Hypocreomycetidae</taxon>
        <taxon>Hypocreales</taxon>
        <taxon>Hypocreales incertae sedis</taxon>
        <taxon>Trichothecium</taxon>
    </lineage>
</organism>
<dbReference type="EMBL" id="CM047940">
    <property type="protein sequence ID" value="KAI9905080.1"/>
    <property type="molecule type" value="Genomic_DNA"/>
</dbReference>
<comment type="caution">
    <text evidence="1">The sequence shown here is derived from an EMBL/GenBank/DDBJ whole genome shotgun (WGS) entry which is preliminary data.</text>
</comment>
<evidence type="ECO:0000313" key="1">
    <source>
        <dbReference type="EMBL" id="KAI9905080.1"/>
    </source>
</evidence>